<organism evidence="1 2">
    <name type="scientific">Leucobacter viscericola</name>
    <dbReference type="NCBI Taxonomy" id="2714935"/>
    <lineage>
        <taxon>Bacteria</taxon>
        <taxon>Bacillati</taxon>
        <taxon>Actinomycetota</taxon>
        <taxon>Actinomycetes</taxon>
        <taxon>Micrococcales</taxon>
        <taxon>Microbacteriaceae</taxon>
        <taxon>Leucobacter</taxon>
    </lineage>
</organism>
<accession>A0A6G7XBU0</accession>
<dbReference type="InterPro" id="IPR016024">
    <property type="entry name" value="ARM-type_fold"/>
</dbReference>
<dbReference type="Proteomes" id="UP000502677">
    <property type="component" value="Chromosome"/>
</dbReference>
<evidence type="ECO:0000313" key="2">
    <source>
        <dbReference type="Proteomes" id="UP000502677"/>
    </source>
</evidence>
<dbReference type="CDD" id="cd07064">
    <property type="entry name" value="AlkD_like_1"/>
    <property type="match status" value="1"/>
</dbReference>
<dbReference type="AlphaFoldDB" id="A0A6G7XBU0"/>
<evidence type="ECO:0000313" key="1">
    <source>
        <dbReference type="EMBL" id="QIK62025.1"/>
    </source>
</evidence>
<proteinExistence type="predicted"/>
<dbReference type="Pfam" id="PF08713">
    <property type="entry name" value="DNA_alkylation"/>
    <property type="match status" value="1"/>
</dbReference>
<sequence>MEKLSGSRAFEQARAALQAEADPARAAQQRAYMKDQFEYFGAATPVMRRATKAVLSDLKGAVDWEFVALCWQAPQRELQHVAADHLRMNAKLLSSSDLPRLAGYIQEKSWWDSVDHLAQTVSVVVRADSASKGVMREWSVHENLWMRRSSIICQLDSKGVTDTDLLTDVILANTGSKEFFINKAIGWALRQYARAEPMWVGRFLEDRGSTLAPLSVREAAKHLSPEQYQP</sequence>
<dbReference type="SUPFAM" id="SSF48371">
    <property type="entry name" value="ARM repeat"/>
    <property type="match status" value="1"/>
</dbReference>
<dbReference type="InterPro" id="IPR014825">
    <property type="entry name" value="DNA_alkylation"/>
</dbReference>
<gene>
    <name evidence="1" type="ORF">G7068_01505</name>
</gene>
<dbReference type="Gene3D" id="1.25.40.290">
    <property type="entry name" value="ARM repeat domains"/>
    <property type="match status" value="1"/>
</dbReference>
<name>A0A6G7XBU0_9MICO</name>
<dbReference type="Gene3D" id="1.20.1660.10">
    <property type="entry name" value="Hypothetical protein (EF3068)"/>
    <property type="match status" value="1"/>
</dbReference>
<dbReference type="EMBL" id="CP049863">
    <property type="protein sequence ID" value="QIK62025.1"/>
    <property type="molecule type" value="Genomic_DNA"/>
</dbReference>
<protein>
    <submittedName>
        <fullName evidence="1">DNA alkylation repair protein</fullName>
    </submittedName>
</protein>
<keyword evidence="2" id="KW-1185">Reference proteome</keyword>
<reference evidence="1 2" key="1">
    <citation type="submission" date="2020-03" db="EMBL/GenBank/DDBJ databases">
        <title>Leucobacter sp. nov., isolated from beetles.</title>
        <authorList>
            <person name="Hyun D.-W."/>
            <person name="Bae J.-W."/>
        </authorList>
    </citation>
    <scope>NUCLEOTIDE SEQUENCE [LARGE SCALE GENOMIC DNA]</scope>
    <source>
        <strain evidence="1 2">HDW9C</strain>
    </source>
</reference>
<dbReference type="KEGG" id="lvi:G7068_01505"/>
<dbReference type="PANTHER" id="PTHR34070:SF1">
    <property type="entry name" value="DNA ALKYLATION REPAIR PROTEIN"/>
    <property type="match status" value="1"/>
</dbReference>
<dbReference type="RefSeq" id="WP_166287865.1">
    <property type="nucleotide sequence ID" value="NZ_CP049863.1"/>
</dbReference>
<dbReference type="PANTHER" id="PTHR34070">
    <property type="entry name" value="ARMADILLO-TYPE FOLD"/>
    <property type="match status" value="1"/>
</dbReference>